<accession>A0AAN0S4F4</accession>
<dbReference type="Pfam" id="PF08245">
    <property type="entry name" value="Mur_ligase_M"/>
    <property type="match status" value="1"/>
</dbReference>
<keyword evidence="6 16" id="KW-0436">Ligase</keyword>
<dbReference type="RefSeq" id="WP_039291345.1">
    <property type="nucleotide sequence ID" value="NZ_CP009458.1"/>
</dbReference>
<dbReference type="Gene3D" id="3.40.1190.10">
    <property type="entry name" value="Mur-like, catalytic domain"/>
    <property type="match status" value="1"/>
</dbReference>
<evidence type="ECO:0000259" key="18">
    <source>
        <dbReference type="Pfam" id="PF08245"/>
    </source>
</evidence>
<evidence type="ECO:0000256" key="7">
    <source>
        <dbReference type="ARBA" id="ARBA00022723"/>
    </source>
</evidence>
<keyword evidence="8 16" id="KW-0547">Nucleotide-binding</keyword>
<comment type="catalytic activity">
    <reaction evidence="15">
        <text>7,8-dihydropteroate + L-glutamate + ATP = 7,8-dihydrofolate + ADP + phosphate + H(+)</text>
        <dbReference type="Rhea" id="RHEA:23584"/>
        <dbReference type="ChEBI" id="CHEBI:15378"/>
        <dbReference type="ChEBI" id="CHEBI:17839"/>
        <dbReference type="ChEBI" id="CHEBI:29985"/>
        <dbReference type="ChEBI" id="CHEBI:30616"/>
        <dbReference type="ChEBI" id="CHEBI:43474"/>
        <dbReference type="ChEBI" id="CHEBI:57451"/>
        <dbReference type="ChEBI" id="CHEBI:456216"/>
        <dbReference type="EC" id="6.3.2.12"/>
    </reaction>
</comment>
<comment type="similarity">
    <text evidence="4 16">Belongs to the folylpolyglutamate synthase family.</text>
</comment>
<sequence length="427" mass="46474">MSNRANIPDLTSDLPHWLAYIDSLHSQVIDMGLDRIKDVATKLNVLQPAPFVFLVGGTNGKGTTCHTLEKVLMLSGHKVGVFSSPHMIHYKETVRIQGQELSDAAHIAAFVEIEKAREATTLTPFEFNTLGAFCLMKWAQVDVAIIEVGMGGRDDATNILTPDVSVITNVALDHEDWLGKGTEAIGEIKAGIFRPGRPAVIGQVQAPASLLRYAAQIGAMTHQRGTNWQVTDRGEAWAFSDSFGEIVPLSQPKMPRDNVATAVAALRVSGLKFDLTALDEVIDKANLPGRFQVINHQPTVILDVAHNPHAAAYLAERLRNFPKKGKYLFVIGMLINKDINGTIEQLKDLNGAWYCCGIQAGPRSSKAEDIAQYLPQAKNFPDILSGWEAAKDDATADDVIVVCGSFYSVAPVLNELNLASENNQGIR</sequence>
<dbReference type="Proteomes" id="UP000029516">
    <property type="component" value="Chromosome"/>
</dbReference>
<dbReference type="InterPro" id="IPR001645">
    <property type="entry name" value="Folylpolyglutamate_synth"/>
</dbReference>
<evidence type="ECO:0000256" key="8">
    <source>
        <dbReference type="ARBA" id="ARBA00022741"/>
    </source>
</evidence>
<evidence type="ECO:0000256" key="6">
    <source>
        <dbReference type="ARBA" id="ARBA00022598"/>
    </source>
</evidence>
<dbReference type="InterPro" id="IPR018109">
    <property type="entry name" value="Folylpolyglutamate_synth_CS"/>
</dbReference>
<evidence type="ECO:0000256" key="14">
    <source>
        <dbReference type="ARBA" id="ARBA00049035"/>
    </source>
</evidence>
<gene>
    <name evidence="19" type="ORF">LH23_12105</name>
</gene>
<proteinExistence type="inferred from homology"/>
<dbReference type="InterPro" id="IPR036615">
    <property type="entry name" value="Mur_ligase_C_dom_sf"/>
</dbReference>
<dbReference type="SUPFAM" id="SSF53623">
    <property type="entry name" value="MurD-like peptide ligases, catalytic domain"/>
    <property type="match status" value="1"/>
</dbReference>
<evidence type="ECO:0000256" key="5">
    <source>
        <dbReference type="ARBA" id="ARBA00019357"/>
    </source>
</evidence>
<reference evidence="19 20" key="1">
    <citation type="submission" date="2014-09" db="EMBL/GenBank/DDBJ databases">
        <authorList>
            <person name="Chan K.-G."/>
        </authorList>
    </citation>
    <scope>NUCLEOTIDE SEQUENCE [LARGE SCALE GENOMIC DNA]</scope>
    <source>
        <strain evidence="19 20">M006</strain>
    </source>
</reference>
<dbReference type="Gene3D" id="3.90.190.20">
    <property type="entry name" value="Mur ligase, C-terminal domain"/>
    <property type="match status" value="1"/>
</dbReference>
<keyword evidence="11" id="KW-0289">Folate biosynthesis</keyword>
<organism evidence="19 20">
    <name type="scientific">Cedecea neteri</name>
    <dbReference type="NCBI Taxonomy" id="158822"/>
    <lineage>
        <taxon>Bacteria</taxon>
        <taxon>Pseudomonadati</taxon>
        <taxon>Pseudomonadota</taxon>
        <taxon>Gammaproteobacteria</taxon>
        <taxon>Enterobacterales</taxon>
        <taxon>Enterobacteriaceae</taxon>
        <taxon>Cedecea</taxon>
    </lineage>
</organism>
<dbReference type="KEGG" id="cem:LH23_12105"/>
<dbReference type="InterPro" id="IPR013221">
    <property type="entry name" value="Mur_ligase_cen"/>
</dbReference>
<feature type="domain" description="Mur ligase central" evidence="18">
    <location>
        <begin position="55"/>
        <end position="198"/>
    </location>
</feature>
<dbReference type="GO" id="GO:0046656">
    <property type="term" value="P:folic acid biosynthetic process"/>
    <property type="evidence" value="ECO:0007669"/>
    <property type="project" value="UniProtKB-KW"/>
</dbReference>
<evidence type="ECO:0000256" key="15">
    <source>
        <dbReference type="ARBA" id="ARBA00049161"/>
    </source>
</evidence>
<dbReference type="NCBIfam" id="NF008101">
    <property type="entry name" value="PRK10846.1"/>
    <property type="match status" value="1"/>
</dbReference>
<evidence type="ECO:0000256" key="4">
    <source>
        <dbReference type="ARBA" id="ARBA00008276"/>
    </source>
</evidence>
<feature type="domain" description="Mur ligase C-terminal" evidence="17">
    <location>
        <begin position="289"/>
        <end position="406"/>
    </location>
</feature>
<dbReference type="PROSITE" id="PS01011">
    <property type="entry name" value="FOLYLPOLYGLU_SYNT_1"/>
    <property type="match status" value="1"/>
</dbReference>
<dbReference type="Pfam" id="PF02875">
    <property type="entry name" value="Mur_ligase_C"/>
    <property type="match status" value="1"/>
</dbReference>
<comment type="catalytic activity">
    <reaction evidence="14">
        <text>(6R)-5,10-methylenetetrahydrofolyl-(gamma-L-Glu)(n) + L-glutamate + ATP = (6R)-5,10-methylenetetrahydrofolyl-(gamma-L-Glu)(n+1) + ADP + phosphate + H(+)</text>
        <dbReference type="Rhea" id="RHEA:51912"/>
        <dbReference type="Rhea" id="RHEA-COMP:13257"/>
        <dbReference type="Rhea" id="RHEA-COMP:13258"/>
        <dbReference type="ChEBI" id="CHEBI:15378"/>
        <dbReference type="ChEBI" id="CHEBI:29985"/>
        <dbReference type="ChEBI" id="CHEBI:30616"/>
        <dbReference type="ChEBI" id="CHEBI:43474"/>
        <dbReference type="ChEBI" id="CHEBI:136572"/>
        <dbReference type="ChEBI" id="CHEBI:456216"/>
        <dbReference type="EC" id="6.3.2.17"/>
    </reaction>
</comment>
<dbReference type="GO" id="GO:0005737">
    <property type="term" value="C:cytoplasm"/>
    <property type="evidence" value="ECO:0007669"/>
    <property type="project" value="TreeGrafter"/>
</dbReference>
<dbReference type="PANTHER" id="PTHR11136">
    <property type="entry name" value="FOLYLPOLYGLUTAMATE SYNTHASE-RELATED"/>
    <property type="match status" value="1"/>
</dbReference>
<evidence type="ECO:0000259" key="17">
    <source>
        <dbReference type="Pfam" id="PF02875"/>
    </source>
</evidence>
<evidence type="ECO:0000256" key="1">
    <source>
        <dbReference type="ARBA" id="ARBA00002714"/>
    </source>
</evidence>
<evidence type="ECO:0000256" key="9">
    <source>
        <dbReference type="ARBA" id="ARBA00022840"/>
    </source>
</evidence>
<dbReference type="GO" id="GO:0046872">
    <property type="term" value="F:metal ion binding"/>
    <property type="evidence" value="ECO:0007669"/>
    <property type="project" value="UniProtKB-KW"/>
</dbReference>
<dbReference type="GO" id="GO:0008841">
    <property type="term" value="F:dihydrofolate synthase activity"/>
    <property type="evidence" value="ECO:0007669"/>
    <property type="project" value="UniProtKB-EC"/>
</dbReference>
<keyword evidence="10" id="KW-0460">Magnesium</keyword>
<dbReference type="EMBL" id="CP009458">
    <property type="protein sequence ID" value="AIR61368.1"/>
    <property type="molecule type" value="Genomic_DNA"/>
</dbReference>
<dbReference type="NCBIfam" id="TIGR01499">
    <property type="entry name" value="folC"/>
    <property type="match status" value="1"/>
</dbReference>
<dbReference type="InterPro" id="IPR004101">
    <property type="entry name" value="Mur_ligase_C"/>
</dbReference>
<comment type="pathway">
    <text evidence="2">Cofactor biosynthesis; tetrahydrofolate biosynthesis; 7,8-dihydrofolate from 2-amino-4-hydroxy-6-hydroxymethyl-7,8-dihydropteridine diphosphate and 4-aminobenzoate: step 2/2.</text>
</comment>
<comment type="function">
    <text evidence="1 16">Functions in two distinct reactions of the de novo folate biosynthetic pathway. Catalyzes the addition of a glutamate residue to dihydropteroate (7,8-dihydropteroate or H2Pte) to form dihydrofolate (7,8-dihydrofolate monoglutamate or H2Pte-Glu). Also catalyzes successive additions of L-glutamate to tetrahydrofolate or 10-formyltetrahydrofolate or 5,10-methylenetetrahydrofolate, leading to folylpolyglutamate derivatives.</text>
</comment>
<comment type="catalytic activity">
    <reaction evidence="13">
        <text>10-formyltetrahydrofolyl-(gamma-L-Glu)(n) + L-glutamate + ATP = 10-formyltetrahydrofolyl-(gamma-L-Glu)(n+1) + ADP + phosphate + H(+)</text>
        <dbReference type="Rhea" id="RHEA:51904"/>
        <dbReference type="Rhea" id="RHEA-COMP:13088"/>
        <dbReference type="Rhea" id="RHEA-COMP:14300"/>
        <dbReference type="ChEBI" id="CHEBI:15378"/>
        <dbReference type="ChEBI" id="CHEBI:29985"/>
        <dbReference type="ChEBI" id="CHEBI:30616"/>
        <dbReference type="ChEBI" id="CHEBI:43474"/>
        <dbReference type="ChEBI" id="CHEBI:134413"/>
        <dbReference type="ChEBI" id="CHEBI:456216"/>
        <dbReference type="EC" id="6.3.2.17"/>
    </reaction>
</comment>
<evidence type="ECO:0000256" key="11">
    <source>
        <dbReference type="ARBA" id="ARBA00022909"/>
    </source>
</evidence>
<evidence type="ECO:0000256" key="3">
    <source>
        <dbReference type="ARBA" id="ARBA00005150"/>
    </source>
</evidence>
<comment type="pathway">
    <text evidence="3">Cofactor biosynthesis; tetrahydrofolylpolyglutamate biosynthesis.</text>
</comment>
<evidence type="ECO:0000256" key="10">
    <source>
        <dbReference type="ARBA" id="ARBA00022842"/>
    </source>
</evidence>
<evidence type="ECO:0000256" key="16">
    <source>
        <dbReference type="PIRNR" id="PIRNR001563"/>
    </source>
</evidence>
<evidence type="ECO:0000256" key="12">
    <source>
        <dbReference type="ARBA" id="ARBA00047493"/>
    </source>
</evidence>
<dbReference type="PANTHER" id="PTHR11136:SF0">
    <property type="entry name" value="DIHYDROFOLATE SYNTHETASE-RELATED"/>
    <property type="match status" value="1"/>
</dbReference>
<protein>
    <recommendedName>
        <fullName evidence="5 16">Dihydrofolate synthase/folylpolyglutamate synthase</fullName>
    </recommendedName>
</protein>
<dbReference type="GO" id="GO:0004326">
    <property type="term" value="F:tetrahydrofolylpolyglutamate synthase activity"/>
    <property type="evidence" value="ECO:0007669"/>
    <property type="project" value="UniProtKB-EC"/>
</dbReference>
<dbReference type="PIRSF" id="PIRSF001563">
    <property type="entry name" value="Folylpolyglu_synth"/>
    <property type="match status" value="1"/>
</dbReference>
<dbReference type="AlphaFoldDB" id="A0AAN0S4F4"/>
<evidence type="ECO:0000256" key="13">
    <source>
        <dbReference type="ARBA" id="ARBA00047808"/>
    </source>
</evidence>
<comment type="catalytic activity">
    <reaction evidence="12">
        <text>(6S)-5,6,7,8-tetrahydrofolyl-(gamma-L-Glu)(n) + L-glutamate + ATP = (6S)-5,6,7,8-tetrahydrofolyl-(gamma-L-Glu)(n+1) + ADP + phosphate + H(+)</text>
        <dbReference type="Rhea" id="RHEA:10580"/>
        <dbReference type="Rhea" id="RHEA-COMP:14738"/>
        <dbReference type="Rhea" id="RHEA-COMP:14740"/>
        <dbReference type="ChEBI" id="CHEBI:15378"/>
        <dbReference type="ChEBI" id="CHEBI:29985"/>
        <dbReference type="ChEBI" id="CHEBI:30616"/>
        <dbReference type="ChEBI" id="CHEBI:43474"/>
        <dbReference type="ChEBI" id="CHEBI:141005"/>
        <dbReference type="ChEBI" id="CHEBI:456216"/>
        <dbReference type="EC" id="6.3.2.17"/>
    </reaction>
</comment>
<evidence type="ECO:0000313" key="20">
    <source>
        <dbReference type="Proteomes" id="UP000029516"/>
    </source>
</evidence>
<keyword evidence="7" id="KW-0479">Metal-binding</keyword>
<dbReference type="GO" id="GO:0005524">
    <property type="term" value="F:ATP binding"/>
    <property type="evidence" value="ECO:0007669"/>
    <property type="project" value="UniProtKB-KW"/>
</dbReference>
<dbReference type="SUPFAM" id="SSF53244">
    <property type="entry name" value="MurD-like peptide ligases, peptide-binding domain"/>
    <property type="match status" value="1"/>
</dbReference>
<dbReference type="InterPro" id="IPR036565">
    <property type="entry name" value="Mur-like_cat_sf"/>
</dbReference>
<evidence type="ECO:0000313" key="19">
    <source>
        <dbReference type="EMBL" id="AIR61368.1"/>
    </source>
</evidence>
<dbReference type="PROSITE" id="PS01012">
    <property type="entry name" value="FOLYLPOLYGLU_SYNT_2"/>
    <property type="match status" value="1"/>
</dbReference>
<name>A0AAN0S4F4_9ENTR</name>
<keyword evidence="9 16" id="KW-0067">ATP-binding</keyword>
<evidence type="ECO:0000256" key="2">
    <source>
        <dbReference type="ARBA" id="ARBA00004799"/>
    </source>
</evidence>